<evidence type="ECO:0000256" key="7">
    <source>
        <dbReference type="ARBA" id="ARBA00022737"/>
    </source>
</evidence>
<name>V4A2B1_LOTGI</name>
<dbReference type="GO" id="GO:0005509">
    <property type="term" value="F:calcium ion binding"/>
    <property type="evidence" value="ECO:0007669"/>
    <property type="project" value="InterPro"/>
</dbReference>
<dbReference type="SUPFAM" id="SSF47874">
    <property type="entry name" value="Annexin"/>
    <property type="match status" value="1"/>
</dbReference>
<organism evidence="15 16">
    <name type="scientific">Lottia gigantea</name>
    <name type="common">Giant owl limpet</name>
    <dbReference type="NCBI Taxonomy" id="225164"/>
    <lineage>
        <taxon>Eukaryota</taxon>
        <taxon>Metazoa</taxon>
        <taxon>Spiralia</taxon>
        <taxon>Lophotrochozoa</taxon>
        <taxon>Mollusca</taxon>
        <taxon>Gastropoda</taxon>
        <taxon>Patellogastropoda</taxon>
        <taxon>Lottioidea</taxon>
        <taxon>Lottiidae</taxon>
        <taxon>Lottia</taxon>
    </lineage>
</organism>
<evidence type="ECO:0000256" key="13">
    <source>
        <dbReference type="ARBA" id="ARBA00060393"/>
    </source>
</evidence>
<dbReference type="FunFam" id="1.10.220.10:FF:000001">
    <property type="entry name" value="Annexin"/>
    <property type="match status" value="1"/>
</dbReference>
<evidence type="ECO:0000313" key="15">
    <source>
        <dbReference type="EMBL" id="ESO89070.1"/>
    </source>
</evidence>
<keyword evidence="9 14" id="KW-0041">Annexin</keyword>
<evidence type="ECO:0000256" key="4">
    <source>
        <dbReference type="ARBA" id="ARBA00011738"/>
    </source>
</evidence>
<comment type="similarity">
    <text evidence="3 14">Belongs to the annexin family.</text>
</comment>
<dbReference type="Pfam" id="PF00191">
    <property type="entry name" value="Annexin"/>
    <property type="match status" value="4"/>
</dbReference>
<comment type="function">
    <text evidence="12">Involved in reproduction of the worm. Involved in host-parasite interaction. Delivered into the host cell by means of parasite exosomes. Binds to acidic phospholipid membranes in a calcium-dependent manner in vitro. Causes aggregation of liposomes in the presence of calcium, but not in its absence. Likely to promote membrane fusion. May provide structural integrity within the tegument.</text>
</comment>
<proteinExistence type="inferred from homology"/>
<comment type="subcellular location">
    <subcellularLocation>
        <location evidence="1">Host cell</location>
    </subcellularLocation>
    <subcellularLocation>
        <location evidence="2">Secreted</location>
        <location evidence="2">Extracellular exosome</location>
    </subcellularLocation>
    <subcellularLocation>
        <location evidence="13">Tegument</location>
    </subcellularLocation>
</comment>
<evidence type="ECO:0000256" key="8">
    <source>
        <dbReference type="ARBA" id="ARBA00022837"/>
    </source>
</evidence>
<gene>
    <name evidence="15" type="ORF">LOTGIDRAFT_106233</name>
</gene>
<dbReference type="PANTHER" id="PTHR10502:SF239">
    <property type="entry name" value="ANNEXIN A7"/>
    <property type="match status" value="1"/>
</dbReference>
<dbReference type="GO" id="GO:0001786">
    <property type="term" value="F:phosphatidylserine binding"/>
    <property type="evidence" value="ECO:0007669"/>
    <property type="project" value="TreeGrafter"/>
</dbReference>
<dbReference type="GO" id="GO:0005886">
    <property type="term" value="C:plasma membrane"/>
    <property type="evidence" value="ECO:0007669"/>
    <property type="project" value="TreeGrafter"/>
</dbReference>
<keyword evidence="6" id="KW-0479">Metal-binding</keyword>
<dbReference type="HOGENOM" id="CLU_025300_0_0_1"/>
<comment type="function">
    <text evidence="11">Calcium/phospholipid-binding protein which promotes membrane fusion and is involved in exocytosis.</text>
</comment>
<evidence type="ECO:0000256" key="1">
    <source>
        <dbReference type="ARBA" id="ARBA00004340"/>
    </source>
</evidence>
<dbReference type="GO" id="GO:0005737">
    <property type="term" value="C:cytoplasm"/>
    <property type="evidence" value="ECO:0007669"/>
    <property type="project" value="TreeGrafter"/>
</dbReference>
<dbReference type="PROSITE" id="PS51897">
    <property type="entry name" value="ANNEXIN_2"/>
    <property type="match status" value="4"/>
</dbReference>
<evidence type="ECO:0000256" key="2">
    <source>
        <dbReference type="ARBA" id="ARBA00004550"/>
    </source>
</evidence>
<dbReference type="InterPro" id="IPR037104">
    <property type="entry name" value="Annexin_sf"/>
</dbReference>
<evidence type="ECO:0000256" key="9">
    <source>
        <dbReference type="ARBA" id="ARBA00023216"/>
    </source>
</evidence>
<dbReference type="GO" id="GO:0012506">
    <property type="term" value="C:vesicle membrane"/>
    <property type="evidence" value="ECO:0007669"/>
    <property type="project" value="TreeGrafter"/>
</dbReference>
<reference evidence="15 16" key="1">
    <citation type="journal article" date="2013" name="Nature">
        <title>Insights into bilaterian evolution from three spiralian genomes.</title>
        <authorList>
            <person name="Simakov O."/>
            <person name="Marletaz F."/>
            <person name="Cho S.J."/>
            <person name="Edsinger-Gonzales E."/>
            <person name="Havlak P."/>
            <person name="Hellsten U."/>
            <person name="Kuo D.H."/>
            <person name="Larsson T."/>
            <person name="Lv J."/>
            <person name="Arendt D."/>
            <person name="Savage R."/>
            <person name="Osoegawa K."/>
            <person name="de Jong P."/>
            <person name="Grimwood J."/>
            <person name="Chapman J.A."/>
            <person name="Shapiro H."/>
            <person name="Aerts A."/>
            <person name="Otillar R.P."/>
            <person name="Terry A.Y."/>
            <person name="Boore J.L."/>
            <person name="Grigoriev I.V."/>
            <person name="Lindberg D.R."/>
            <person name="Seaver E.C."/>
            <person name="Weisblat D.A."/>
            <person name="Putnam N.H."/>
            <person name="Rokhsar D.S."/>
        </authorList>
    </citation>
    <scope>NUCLEOTIDE SEQUENCE [LARGE SCALE GENOMIC DNA]</scope>
</reference>
<dbReference type="SMART" id="SM00335">
    <property type="entry name" value="ANX"/>
    <property type="match status" value="4"/>
</dbReference>
<dbReference type="FunFam" id="1.10.220.10:FF:000002">
    <property type="entry name" value="Annexin"/>
    <property type="match status" value="1"/>
</dbReference>
<dbReference type="RefSeq" id="XP_009060113.1">
    <property type="nucleotide sequence ID" value="XM_009061865.1"/>
</dbReference>
<dbReference type="InterPro" id="IPR001464">
    <property type="entry name" value="Annexin"/>
</dbReference>
<keyword evidence="8 14" id="KW-0106">Calcium</keyword>
<evidence type="ECO:0000256" key="10">
    <source>
        <dbReference type="ARBA" id="ARBA00023302"/>
    </source>
</evidence>
<dbReference type="AlphaFoldDB" id="V4A2B1"/>
<dbReference type="PANTHER" id="PTHR10502">
    <property type="entry name" value="ANNEXIN"/>
    <property type="match status" value="1"/>
</dbReference>
<dbReference type="GO" id="GO:0005544">
    <property type="term" value="F:calcium-dependent phospholipid binding"/>
    <property type="evidence" value="ECO:0007669"/>
    <property type="project" value="UniProtKB-KW"/>
</dbReference>
<dbReference type="OrthoDB" id="37886at2759"/>
<accession>V4A2B1</accession>
<dbReference type="PRINTS" id="PR00196">
    <property type="entry name" value="ANNEXIN"/>
</dbReference>
<comment type="domain">
    <text evidence="14">A pair of annexin repeats may form one binding site for calcium and phospholipid.</text>
</comment>
<dbReference type="Gene3D" id="1.10.220.10">
    <property type="entry name" value="Annexin"/>
    <property type="match status" value="4"/>
</dbReference>
<dbReference type="GO" id="GO:0005634">
    <property type="term" value="C:nucleus"/>
    <property type="evidence" value="ECO:0007669"/>
    <property type="project" value="TreeGrafter"/>
</dbReference>
<protein>
    <recommendedName>
        <fullName evidence="14">Annexin</fullName>
    </recommendedName>
</protein>
<dbReference type="OMA" id="HRNIATQ"/>
<evidence type="ECO:0000256" key="14">
    <source>
        <dbReference type="RuleBase" id="RU003540"/>
    </source>
</evidence>
<keyword evidence="16" id="KW-1185">Reference proteome</keyword>
<dbReference type="GO" id="GO:0043657">
    <property type="term" value="C:host cell"/>
    <property type="evidence" value="ECO:0007669"/>
    <property type="project" value="UniProtKB-SubCell"/>
</dbReference>
<sequence length="310" mass="35828">MTSLCQLPIEIIQTVLYYIIGTNEDAIIHIVSTRCNEQRQQLKKSFKTSYGRDLIEDIKSELSGDFKETVMACFVKPAVYDAWCIKEAIYGLGTDEETLVEILMTRTNAQINEMKEVYGDDTQLEKDIEEDTSGDFKRLLISASQGTGMYEVNYDALTDMDQARRDAEELYQAGEAKWGTDEETFNRIFSTRDYYSLRAIWKEYVKITQRDILNSVDRETSGDFKSGLRAIVMNIRCRPMFFAEKLMRAMKGLGTADKTIIRVIASRSEIDMVQIKECFLQLTEKTLWKWLEHDCSGDYKKLLQKLVGRD</sequence>
<comment type="subunit">
    <text evidence="4">Homodimer.</text>
</comment>
<dbReference type="FunFam" id="1.10.220.10:FF:000005">
    <property type="entry name" value="Annexin"/>
    <property type="match status" value="1"/>
</dbReference>
<dbReference type="FunFam" id="1.10.220.10:FF:000003">
    <property type="entry name" value="Annexin"/>
    <property type="match status" value="1"/>
</dbReference>
<evidence type="ECO:0000256" key="3">
    <source>
        <dbReference type="ARBA" id="ARBA00007831"/>
    </source>
</evidence>
<dbReference type="EMBL" id="KB202619">
    <property type="protein sequence ID" value="ESO89070.1"/>
    <property type="molecule type" value="Genomic_DNA"/>
</dbReference>
<evidence type="ECO:0000256" key="11">
    <source>
        <dbReference type="ARBA" id="ARBA00037210"/>
    </source>
</evidence>
<keyword evidence="7 14" id="KW-0677">Repeat</keyword>
<dbReference type="GO" id="GO:0005576">
    <property type="term" value="C:extracellular region"/>
    <property type="evidence" value="ECO:0007669"/>
    <property type="project" value="UniProtKB-SubCell"/>
</dbReference>
<keyword evidence="10 14" id="KW-0111">Calcium/phospholipid-binding</keyword>
<evidence type="ECO:0000256" key="6">
    <source>
        <dbReference type="ARBA" id="ARBA00022723"/>
    </source>
</evidence>
<evidence type="ECO:0000256" key="12">
    <source>
        <dbReference type="ARBA" id="ARBA00059330"/>
    </source>
</evidence>
<dbReference type="CTD" id="20230077"/>
<dbReference type="InterPro" id="IPR018252">
    <property type="entry name" value="Annexin_repeat_CS"/>
</dbReference>
<evidence type="ECO:0000313" key="16">
    <source>
        <dbReference type="Proteomes" id="UP000030746"/>
    </source>
</evidence>
<dbReference type="InterPro" id="IPR018502">
    <property type="entry name" value="Annexin_repeat"/>
</dbReference>
<dbReference type="Proteomes" id="UP000030746">
    <property type="component" value="Unassembled WGS sequence"/>
</dbReference>
<dbReference type="PROSITE" id="PS00223">
    <property type="entry name" value="ANNEXIN_1"/>
    <property type="match status" value="1"/>
</dbReference>
<dbReference type="KEGG" id="lgi:LOTGIDRAFT_106233"/>
<evidence type="ECO:0000256" key="5">
    <source>
        <dbReference type="ARBA" id="ARBA00022553"/>
    </source>
</evidence>
<dbReference type="GeneID" id="20230077"/>
<keyword evidence="5" id="KW-0597">Phosphoprotein</keyword>